<dbReference type="FunFam" id="2.10.70.10:FF:000003">
    <property type="entry name" value="Versican core protein"/>
    <property type="match status" value="1"/>
</dbReference>
<dbReference type="GO" id="GO:0005615">
    <property type="term" value="C:extracellular space"/>
    <property type="evidence" value="ECO:0007669"/>
    <property type="project" value="TreeGrafter"/>
</dbReference>
<keyword evidence="10" id="KW-0373">Hyaluronic acid</keyword>
<feature type="region of interest" description="Disordered" evidence="16">
    <location>
        <begin position="1532"/>
        <end position="1561"/>
    </location>
</feature>
<feature type="domain" description="EGF-like" evidence="17">
    <location>
        <begin position="1698"/>
        <end position="1734"/>
    </location>
</feature>
<dbReference type="SMART" id="SM00181">
    <property type="entry name" value="EGF"/>
    <property type="match status" value="1"/>
</dbReference>
<dbReference type="Gene3D" id="2.10.25.10">
    <property type="entry name" value="Laminin"/>
    <property type="match status" value="1"/>
</dbReference>
<feature type="compositionally biased region" description="Basic and acidic residues" evidence="16">
    <location>
        <begin position="1077"/>
        <end position="1095"/>
    </location>
</feature>
<feature type="domain" description="Link" evidence="20">
    <location>
        <begin position="230"/>
        <end position="325"/>
    </location>
</feature>
<evidence type="ECO:0000256" key="7">
    <source>
        <dbReference type="ARBA" id="ARBA00022974"/>
    </source>
</evidence>
<dbReference type="GeneTree" id="ENSGT00940000155971"/>
<dbReference type="SUPFAM" id="SSF48726">
    <property type="entry name" value="Immunoglobulin"/>
    <property type="match status" value="1"/>
</dbReference>
<dbReference type="GO" id="GO:0007155">
    <property type="term" value="P:cell adhesion"/>
    <property type="evidence" value="ECO:0007669"/>
    <property type="project" value="InterPro"/>
</dbReference>
<dbReference type="GO" id="GO:0072534">
    <property type="term" value="C:perineuronal net"/>
    <property type="evidence" value="ECO:0007669"/>
    <property type="project" value="TreeGrafter"/>
</dbReference>
<evidence type="ECO:0000256" key="4">
    <source>
        <dbReference type="ARBA" id="ARBA00022536"/>
    </source>
</evidence>
<dbReference type="PROSITE" id="PS01187">
    <property type="entry name" value="EGF_CA"/>
    <property type="match status" value="1"/>
</dbReference>
<dbReference type="InterPro" id="IPR013783">
    <property type="entry name" value="Ig-like_fold"/>
</dbReference>
<evidence type="ECO:0000256" key="16">
    <source>
        <dbReference type="SAM" id="MobiDB-lite"/>
    </source>
</evidence>
<evidence type="ECO:0000259" key="17">
    <source>
        <dbReference type="PROSITE" id="PS50026"/>
    </source>
</evidence>
<dbReference type="Pfam" id="PF00008">
    <property type="entry name" value="EGF"/>
    <property type="match status" value="1"/>
</dbReference>
<dbReference type="InterPro" id="IPR001881">
    <property type="entry name" value="EGF-like_Ca-bd_dom"/>
</dbReference>
<dbReference type="Pfam" id="PF00084">
    <property type="entry name" value="Sushi"/>
    <property type="match status" value="1"/>
</dbReference>
<dbReference type="InterPro" id="IPR000742">
    <property type="entry name" value="EGF"/>
</dbReference>
<dbReference type="SMART" id="SM00406">
    <property type="entry name" value="IGv"/>
    <property type="match status" value="1"/>
</dbReference>
<keyword evidence="2" id="KW-0964">Secreted</keyword>
<dbReference type="SMART" id="SM00409">
    <property type="entry name" value="IG"/>
    <property type="match status" value="1"/>
</dbReference>
<dbReference type="Proteomes" id="UP000694388">
    <property type="component" value="Unplaced"/>
</dbReference>
<dbReference type="SMART" id="SM00179">
    <property type="entry name" value="EGF_CA"/>
    <property type="match status" value="1"/>
</dbReference>
<dbReference type="PROSITE" id="PS01241">
    <property type="entry name" value="LINK_1"/>
    <property type="match status" value="2"/>
</dbReference>
<dbReference type="FunFam" id="3.10.100.10:FF:000002">
    <property type="entry name" value="Hyaluronan proteoglycan link protein 1"/>
    <property type="match status" value="1"/>
</dbReference>
<dbReference type="Gene3D" id="2.60.40.10">
    <property type="entry name" value="Immunoglobulins"/>
    <property type="match status" value="1"/>
</dbReference>
<dbReference type="FunFam" id="3.10.100.10:FF:000003">
    <property type="entry name" value="Versican core protein"/>
    <property type="match status" value="1"/>
</dbReference>
<feature type="compositionally biased region" description="Basic and acidic residues" evidence="16">
    <location>
        <begin position="1383"/>
        <end position="1394"/>
    </location>
</feature>
<dbReference type="Gene3D" id="2.10.70.10">
    <property type="entry name" value="Complement Module, domain 1"/>
    <property type="match status" value="1"/>
</dbReference>
<feature type="region of interest" description="Disordered" evidence="16">
    <location>
        <begin position="1492"/>
        <end position="1511"/>
    </location>
</feature>
<dbReference type="InterPro" id="IPR000152">
    <property type="entry name" value="EGF-type_Asp/Asn_hydroxyl_site"/>
</dbReference>
<dbReference type="Gene3D" id="3.10.100.10">
    <property type="entry name" value="Mannose-Binding Protein A, subunit A"/>
    <property type="match status" value="3"/>
</dbReference>
<evidence type="ECO:0000256" key="15">
    <source>
        <dbReference type="PROSITE-ProRule" id="PRU00323"/>
    </source>
</evidence>
<dbReference type="PROSITE" id="PS00022">
    <property type="entry name" value="EGF_1"/>
    <property type="match status" value="1"/>
</dbReference>
<feature type="domain" description="C-type lectin" evidence="18">
    <location>
        <begin position="1747"/>
        <end position="1861"/>
    </location>
</feature>
<dbReference type="GO" id="GO:0005509">
    <property type="term" value="F:calcium ion binding"/>
    <property type="evidence" value="ECO:0007669"/>
    <property type="project" value="InterPro"/>
</dbReference>
<feature type="compositionally biased region" description="Polar residues" evidence="16">
    <location>
        <begin position="841"/>
        <end position="850"/>
    </location>
</feature>
<keyword evidence="7" id="KW-0654">Proteoglycan</keyword>
<evidence type="ECO:0000256" key="9">
    <source>
        <dbReference type="ARBA" id="ARBA00023180"/>
    </source>
</evidence>
<evidence type="ECO:0000313" key="21">
    <source>
        <dbReference type="Ensembl" id="ENSEBUP00000004112.1"/>
    </source>
</evidence>
<evidence type="ECO:0000256" key="5">
    <source>
        <dbReference type="ARBA" id="ARBA00022729"/>
    </source>
</evidence>
<comment type="caution">
    <text evidence="13">Lacks conserved residue(s) required for the propagation of feature annotation.</text>
</comment>
<dbReference type="PANTHER" id="PTHR22804">
    <property type="entry name" value="AGGRECAN/VERSICAN PROTEOGLYCAN"/>
    <property type="match status" value="1"/>
</dbReference>
<evidence type="ECO:0000256" key="8">
    <source>
        <dbReference type="ARBA" id="ARBA00023157"/>
    </source>
</evidence>
<dbReference type="InterPro" id="IPR016187">
    <property type="entry name" value="CTDL_fold"/>
</dbReference>
<sequence length="1946" mass="217311">MSQAWCPVDDSNLVDEESMVSFEKSRQVIVGTLNKFQTPAQNQRQTNVKLGQPVLEILGPKTFSSHKPHKMTMKSNKQAQATLATVSILFIISLVSTNGNEVNVKEESSSKGVPLLSVVESLGGTVTLSSKLPKPEPHQQGSNPYDKFLYIRWIKLGPGRKDKKFILTSLFGWTKVEKEYEDRVTLDDNGKTPTLRISHLRASDSGLYQCHVRWPLWHLTSLMNLSVEGVVFHYRVRDGRYTLNYTEAQQACSDIGAILASPAQMQAAFQDGLDNCDAGWMSDRSVGYPITTPRKGCFGDLGDKPGVRSYGVRNPSEQYDAYCFAMRNRGRIVHFTAPNKLTLEEARLICKNNSFVLASPTQLYSAWHHDKFDYCNLGWLDDGSVRYPIVTPRERCGGDIAGVRTLYRNPIKRTGFPDSDLHYDAYCFEEFFNPAPHVPLGSNESFWTQVNNTTTFLDSLTHPHKPFLQPPDRVCPYCQVSSSKLKQPQLPSERVAPDPDELSSSGDGEESSGKLFPVVLPPYDGSAMADQVWSNAMDAAEGLDLSASVHAIGLNGRPPKKGFWRALGKINHESSDAQEAQQMNGTILEGSASMFDSIGPEKAESLDGSDDRVVPIEAPRAQSYDIPVDETEALSQPEEYHAGNKKSTEQAIWRMKEAVVHHMHGEPTVTFVDTLGKKSHRINPWHKILFGQELLQDKGDIDSWMLVTPHYTQSYLSLPTATGTHKLDVASMLASGDSVEHTVQIFGGMPSRDTFHVGSQDSREDLSGVHNSQTMSVHNSGNFGFHGVDVENRGESMEPKLSSIDAELKSERNNNGVSKDKLQGLHEEQFEQTPAHHRADNSSNNRSRLGNEVQSVVYEESRYKDMSSVPKATSSSQRWYNMKEQSFQESFHKGRSPVYPNGNYYIEKNPVINPMAVTQHTEDTMEPDGSGSSESSRNFHESFNIDSRLTINKVLSPPKADLQILSPQKIESNTQESSVDVSLTNEIDSGALSVPLRTPQQLKENEEAISVVPIIGPDIQTAMSQLEDYEAKFNAEEREFDLEMDGDEDGEEHGSGSYELFHPTRSTQGVLRVTESQNRKEESTSEEEPINRQDIDTENTSRGSWVEEVEEDGVTIENQQSSTTTNVNPEMMPETIMIKEQYSMKAKQQSVISVSHVSNSVEEVPTIVPILAVAYQSTSLHAMPSANGDTDYLDGSGDFSGIPDTFVDMEERSEEMNFTPKFPQFEETSSLDTLSKPFTLYYWRENESTEKGLTESFTGGEKQAKPTTPVSRYIVKSSLPQEPEHTREGSVDKNVQNAIYNVFSHEALVASTTESPPNERVNDHGQSFVTLRSLIASIGALWHKEKTVDKTDRENPVEYPTAEDMPIISVRTEPGIIGSMEEEQSHRGKEEDTKSSFLTATLKDNPAGKWTENTTLFPANMEGTPHSPLLVVSTVATPQTYAVLDRHIEPIQKATPFPEIYHTSPYFKETMKEAETEIAVGSSGDWRKAEQEQSSLEKQKLDEVEETESSEENVMDFGLNRGIALRPTGSKDIIDTGDKSGGLEIYENSKTEDSSNESIEETESQINFNIAWRPVMSGSDDVTGIPLRKAKTAGPEKLLEEPSAGVGRDVGEFDSIVEVRPTVSQNGSSVDEAEKSDKNQAPSEALIDHWSKEVIDGRIRTDIEMVPALSAPSTDGDRQEGGLFATLEPDAGHAFFTDVDDCVSRPCQHGGTCVDLLGSFSCVCLPSYEGAQCEKDTERCQDGWHKFQGHCYHYFPERRVWNDAEGGCRQYGAHLASLLSPEEQNFVNRLGLDYQWIGLNDKEFEGDFQWSDGNQVQYENWRPSQPDSFFSSGEDCVVLVWHENGQWNDVPCNYHLSYTCKMSTVSCDPPPIVSHARLLGRPRGRYEVGAYVRYICQRGCRQRHTPIIRCGPDGTWEIPRISCHPRQTHSLQRRMWLFHPSKHLGH</sequence>
<feature type="domain" description="Link" evidence="20">
    <location>
        <begin position="330"/>
        <end position="429"/>
    </location>
</feature>
<dbReference type="GO" id="GO:0010001">
    <property type="term" value="P:glial cell differentiation"/>
    <property type="evidence" value="ECO:0007669"/>
    <property type="project" value="TreeGrafter"/>
</dbReference>
<dbReference type="InterPro" id="IPR003599">
    <property type="entry name" value="Ig_sub"/>
</dbReference>
<protein>
    <recommendedName>
        <fullName evidence="23">Neurocan core protein</fullName>
    </recommendedName>
</protein>
<accession>A0A8C4NBJ8</accession>
<keyword evidence="3" id="KW-0272">Extracellular matrix</keyword>
<feature type="region of interest" description="Disordered" evidence="16">
    <location>
        <begin position="1380"/>
        <end position="1400"/>
    </location>
</feature>
<evidence type="ECO:0000256" key="12">
    <source>
        <dbReference type="ARBA" id="ARBA00038272"/>
    </source>
</evidence>
<evidence type="ECO:0000259" key="18">
    <source>
        <dbReference type="PROSITE" id="PS50041"/>
    </source>
</evidence>
<evidence type="ECO:0000259" key="20">
    <source>
        <dbReference type="PROSITE" id="PS50963"/>
    </source>
</evidence>
<dbReference type="Pfam" id="PF07686">
    <property type="entry name" value="V-set"/>
    <property type="match status" value="1"/>
</dbReference>
<dbReference type="GO" id="GO:0007417">
    <property type="term" value="P:central nervous system development"/>
    <property type="evidence" value="ECO:0007669"/>
    <property type="project" value="TreeGrafter"/>
</dbReference>
<comment type="subcellular location">
    <subcellularLocation>
        <location evidence="1">Secreted</location>
        <location evidence="1">Extracellular space</location>
        <location evidence="1">Extracellular matrix</location>
    </subcellularLocation>
</comment>
<dbReference type="InterPro" id="IPR013106">
    <property type="entry name" value="Ig_V-set"/>
</dbReference>
<dbReference type="PROSITE" id="PS00010">
    <property type="entry name" value="ASX_HYDROXYL"/>
    <property type="match status" value="1"/>
</dbReference>
<proteinExistence type="inferred from homology"/>
<evidence type="ECO:0000256" key="6">
    <source>
        <dbReference type="ARBA" id="ARBA00022737"/>
    </source>
</evidence>
<dbReference type="GO" id="GO:0002052">
    <property type="term" value="P:positive regulation of neuroblast proliferation"/>
    <property type="evidence" value="ECO:0007669"/>
    <property type="project" value="TreeGrafter"/>
</dbReference>
<feature type="compositionally biased region" description="Basic and acidic residues" evidence="16">
    <location>
        <begin position="1492"/>
        <end position="1502"/>
    </location>
</feature>
<evidence type="ECO:0000313" key="22">
    <source>
        <dbReference type="Proteomes" id="UP000694388"/>
    </source>
</evidence>
<dbReference type="PROSITE" id="PS00615">
    <property type="entry name" value="C_TYPE_LECTIN_1"/>
    <property type="match status" value="1"/>
</dbReference>
<dbReference type="PROSITE" id="PS50963">
    <property type="entry name" value="LINK_2"/>
    <property type="match status" value="2"/>
</dbReference>
<dbReference type="SMART" id="SM00445">
    <property type="entry name" value="LINK"/>
    <property type="match status" value="2"/>
</dbReference>
<feature type="region of interest" description="Disordered" evidence="16">
    <location>
        <begin position="830"/>
        <end position="850"/>
    </location>
</feature>
<feature type="disulfide bond" evidence="13">
    <location>
        <begin position="1724"/>
        <end position="1733"/>
    </location>
</feature>
<dbReference type="InterPro" id="IPR001304">
    <property type="entry name" value="C-type_lectin-like"/>
</dbReference>
<keyword evidence="8 13" id="KW-1015">Disulfide bond</keyword>
<keyword evidence="4 13" id="KW-0245">EGF-like domain</keyword>
<keyword evidence="14" id="KW-0768">Sushi</keyword>
<keyword evidence="6" id="KW-0677">Repeat</keyword>
<reference evidence="21" key="1">
    <citation type="submission" date="2025-08" db="UniProtKB">
        <authorList>
            <consortium name="Ensembl"/>
        </authorList>
    </citation>
    <scope>IDENTIFICATION</scope>
</reference>
<dbReference type="Pfam" id="PF00059">
    <property type="entry name" value="Lectin_C"/>
    <property type="match status" value="1"/>
</dbReference>
<comment type="similarity">
    <text evidence="12">Belongs to the HAPLN family.</text>
</comment>
<feature type="region of interest" description="Disordered" evidence="16">
    <location>
        <begin position="485"/>
        <end position="515"/>
    </location>
</feature>
<dbReference type="SUPFAM" id="SSF56436">
    <property type="entry name" value="C-type lectin-like"/>
    <property type="match status" value="3"/>
</dbReference>
<dbReference type="PROSITE" id="PS50923">
    <property type="entry name" value="SUSHI"/>
    <property type="match status" value="1"/>
</dbReference>
<dbReference type="InterPro" id="IPR035976">
    <property type="entry name" value="Sushi/SCR/CCP_sf"/>
</dbReference>
<keyword evidence="22" id="KW-1185">Reference proteome</keyword>
<evidence type="ECO:0000256" key="2">
    <source>
        <dbReference type="ARBA" id="ARBA00022525"/>
    </source>
</evidence>
<dbReference type="CDD" id="cd00054">
    <property type="entry name" value="EGF_CA"/>
    <property type="match status" value="1"/>
</dbReference>
<keyword evidence="9" id="KW-0325">Glycoprotein</keyword>
<evidence type="ECO:0000256" key="14">
    <source>
        <dbReference type="PROSITE-ProRule" id="PRU00302"/>
    </source>
</evidence>
<dbReference type="SMART" id="SM00034">
    <property type="entry name" value="CLECT"/>
    <property type="match status" value="1"/>
</dbReference>
<keyword evidence="5" id="KW-0732">Signal</keyword>
<feature type="disulfide bond" evidence="15">
    <location>
        <begin position="276"/>
        <end position="297"/>
    </location>
</feature>
<dbReference type="FunFam" id="2.10.25.10:FF:000327">
    <property type="entry name" value="neurogenic locus notch homolog protein 4"/>
    <property type="match status" value="1"/>
</dbReference>
<dbReference type="InterPro" id="IPR016186">
    <property type="entry name" value="C-type_lectin-like/link_sf"/>
</dbReference>
<evidence type="ECO:0000256" key="1">
    <source>
        <dbReference type="ARBA" id="ARBA00004498"/>
    </source>
</evidence>
<dbReference type="InterPro" id="IPR000436">
    <property type="entry name" value="Sushi_SCR_CCP_dom"/>
</dbReference>
<dbReference type="Pfam" id="PF00193">
    <property type="entry name" value="Xlink"/>
    <property type="match status" value="2"/>
</dbReference>
<dbReference type="CDD" id="cd00033">
    <property type="entry name" value="CCP"/>
    <property type="match status" value="1"/>
</dbReference>
<dbReference type="InterPro" id="IPR050691">
    <property type="entry name" value="Hyaluronan_bind_Proteoglycan"/>
</dbReference>
<dbReference type="InterPro" id="IPR036179">
    <property type="entry name" value="Ig-like_dom_sf"/>
</dbReference>
<feature type="domain" description="Sushi" evidence="19">
    <location>
        <begin position="1865"/>
        <end position="1925"/>
    </location>
</feature>
<organism evidence="21 22">
    <name type="scientific">Eptatretus burgeri</name>
    <name type="common">Inshore hagfish</name>
    <dbReference type="NCBI Taxonomy" id="7764"/>
    <lineage>
        <taxon>Eukaryota</taxon>
        <taxon>Metazoa</taxon>
        <taxon>Chordata</taxon>
        <taxon>Craniata</taxon>
        <taxon>Vertebrata</taxon>
        <taxon>Cyclostomata</taxon>
        <taxon>Myxini</taxon>
        <taxon>Myxiniformes</taxon>
        <taxon>Myxinidae</taxon>
        <taxon>Eptatretinae</taxon>
        <taxon>Eptatretus</taxon>
    </lineage>
</organism>
<feature type="disulfide bond" evidence="14">
    <location>
        <begin position="1867"/>
        <end position="1910"/>
    </location>
</feature>
<dbReference type="InterPro" id="IPR000538">
    <property type="entry name" value="Link_dom"/>
</dbReference>
<evidence type="ECO:0000259" key="19">
    <source>
        <dbReference type="PROSITE" id="PS50923"/>
    </source>
</evidence>
<evidence type="ECO:0000256" key="11">
    <source>
        <dbReference type="ARBA" id="ARBA00023319"/>
    </source>
</evidence>
<dbReference type="GO" id="GO:0001501">
    <property type="term" value="P:skeletal system development"/>
    <property type="evidence" value="ECO:0007669"/>
    <property type="project" value="TreeGrafter"/>
</dbReference>
<feature type="region of interest" description="Disordered" evidence="16">
    <location>
        <begin position="1072"/>
        <end position="1105"/>
    </location>
</feature>
<evidence type="ECO:0000256" key="10">
    <source>
        <dbReference type="ARBA" id="ARBA00023290"/>
    </source>
</evidence>
<evidence type="ECO:0008006" key="23">
    <source>
        <dbReference type="Google" id="ProtNLM"/>
    </source>
</evidence>
<evidence type="ECO:0000256" key="3">
    <source>
        <dbReference type="ARBA" id="ARBA00022530"/>
    </source>
</evidence>
<feature type="disulfide bond" evidence="14">
    <location>
        <begin position="1896"/>
        <end position="1923"/>
    </location>
</feature>
<name>A0A8C4NBJ8_EPTBU</name>
<dbReference type="GO" id="GO:0045202">
    <property type="term" value="C:synapse"/>
    <property type="evidence" value="ECO:0007669"/>
    <property type="project" value="TreeGrafter"/>
</dbReference>
<keyword evidence="11" id="KW-0393">Immunoglobulin domain</keyword>
<dbReference type="InterPro" id="IPR018097">
    <property type="entry name" value="EGF_Ca-bd_CS"/>
</dbReference>
<feature type="region of interest" description="Disordered" evidence="16">
    <location>
        <begin position="1620"/>
        <end position="1645"/>
    </location>
</feature>
<dbReference type="PROSITE" id="PS50026">
    <property type="entry name" value="EGF_3"/>
    <property type="match status" value="1"/>
</dbReference>
<dbReference type="PROSITE" id="PS50041">
    <property type="entry name" value="C_TYPE_LECTIN_2"/>
    <property type="match status" value="1"/>
</dbReference>
<dbReference type="InterPro" id="IPR018378">
    <property type="entry name" value="C-type_lectin_CS"/>
</dbReference>
<dbReference type="PANTHER" id="PTHR22804:SF54">
    <property type="match status" value="1"/>
</dbReference>
<reference evidence="21" key="2">
    <citation type="submission" date="2025-09" db="UniProtKB">
        <authorList>
            <consortium name="Ensembl"/>
        </authorList>
    </citation>
    <scope>IDENTIFICATION</scope>
</reference>
<feature type="disulfide bond" evidence="15">
    <location>
        <begin position="375"/>
        <end position="396"/>
    </location>
</feature>
<dbReference type="CDD" id="cd03517">
    <property type="entry name" value="Link_domain_CSPGs_modules_1_3"/>
    <property type="match status" value="1"/>
</dbReference>
<dbReference type="SUPFAM" id="SSF57535">
    <property type="entry name" value="Complement control module/SCR domain"/>
    <property type="match status" value="1"/>
</dbReference>
<evidence type="ECO:0000256" key="13">
    <source>
        <dbReference type="PROSITE-ProRule" id="PRU00076"/>
    </source>
</evidence>
<dbReference type="PRINTS" id="PR01265">
    <property type="entry name" value="LINKMODULE"/>
</dbReference>
<dbReference type="FunFam" id="3.10.100.10:FF:000001">
    <property type="entry name" value="Hyaluronan proteoglycan link protein 1"/>
    <property type="match status" value="1"/>
</dbReference>
<dbReference type="SMART" id="SM00032">
    <property type="entry name" value="CCP"/>
    <property type="match status" value="1"/>
</dbReference>
<dbReference type="Ensembl" id="ENSEBUT00000004529.1">
    <property type="protein sequence ID" value="ENSEBUP00000004112.1"/>
    <property type="gene ID" value="ENSEBUG00000002931.1"/>
</dbReference>
<dbReference type="GO" id="GO:0005540">
    <property type="term" value="F:hyaluronic acid binding"/>
    <property type="evidence" value="ECO:0007669"/>
    <property type="project" value="UniProtKB-KW"/>
</dbReference>